<dbReference type="SUPFAM" id="SSF53474">
    <property type="entry name" value="alpha/beta-Hydrolases"/>
    <property type="match status" value="1"/>
</dbReference>
<dbReference type="EMBL" id="RZIJ01000012">
    <property type="protein sequence ID" value="RUQ69236.1"/>
    <property type="molecule type" value="Genomic_DNA"/>
</dbReference>
<dbReference type="GO" id="GO:0016787">
    <property type="term" value="F:hydrolase activity"/>
    <property type="evidence" value="ECO:0007669"/>
    <property type="project" value="UniProtKB-KW"/>
</dbReference>
<evidence type="ECO:0000259" key="3">
    <source>
        <dbReference type="Pfam" id="PF20434"/>
    </source>
</evidence>
<evidence type="ECO:0000256" key="1">
    <source>
        <dbReference type="ARBA" id="ARBA00022801"/>
    </source>
</evidence>
<keyword evidence="1 4" id="KW-0378">Hydrolase</keyword>
<feature type="signal peptide" evidence="2">
    <location>
        <begin position="1"/>
        <end position="26"/>
    </location>
</feature>
<dbReference type="InterPro" id="IPR029058">
    <property type="entry name" value="AB_hydrolase_fold"/>
</dbReference>
<dbReference type="RefSeq" id="WP_126999535.1">
    <property type="nucleotide sequence ID" value="NZ_CP173192.1"/>
</dbReference>
<dbReference type="PANTHER" id="PTHR48081">
    <property type="entry name" value="AB HYDROLASE SUPERFAMILY PROTEIN C4A8.06C"/>
    <property type="match status" value="1"/>
</dbReference>
<gene>
    <name evidence="4" type="ORF">EJ913_15790</name>
</gene>
<dbReference type="InterPro" id="IPR050300">
    <property type="entry name" value="GDXG_lipolytic_enzyme"/>
</dbReference>
<evidence type="ECO:0000313" key="5">
    <source>
        <dbReference type="Proteomes" id="UP000280346"/>
    </source>
</evidence>
<organism evidence="4 5">
    <name type="scientific">Azospirillum doebereinerae</name>
    <dbReference type="NCBI Taxonomy" id="92933"/>
    <lineage>
        <taxon>Bacteria</taxon>
        <taxon>Pseudomonadati</taxon>
        <taxon>Pseudomonadota</taxon>
        <taxon>Alphaproteobacteria</taxon>
        <taxon>Rhodospirillales</taxon>
        <taxon>Azospirillaceae</taxon>
        <taxon>Azospirillum</taxon>
    </lineage>
</organism>
<accession>A0A433J722</accession>
<dbReference type="AlphaFoldDB" id="A0A433J722"/>
<dbReference type="Pfam" id="PF20434">
    <property type="entry name" value="BD-FAE"/>
    <property type="match status" value="1"/>
</dbReference>
<evidence type="ECO:0000256" key="2">
    <source>
        <dbReference type="SAM" id="SignalP"/>
    </source>
</evidence>
<protein>
    <submittedName>
        <fullName evidence="4">Alpha/beta hydrolase</fullName>
    </submittedName>
</protein>
<dbReference type="Proteomes" id="UP000280346">
    <property type="component" value="Unassembled WGS sequence"/>
</dbReference>
<feature type="chain" id="PRO_5019235754" evidence="2">
    <location>
        <begin position="27"/>
        <end position="291"/>
    </location>
</feature>
<feature type="domain" description="BD-FAE-like" evidence="3">
    <location>
        <begin position="53"/>
        <end position="239"/>
    </location>
</feature>
<dbReference type="Gene3D" id="3.40.50.1820">
    <property type="entry name" value="alpha/beta hydrolase"/>
    <property type="match status" value="1"/>
</dbReference>
<dbReference type="OrthoDB" id="9771666at2"/>
<name>A0A433J722_9PROT</name>
<proteinExistence type="predicted"/>
<evidence type="ECO:0000313" key="4">
    <source>
        <dbReference type="EMBL" id="RUQ69236.1"/>
    </source>
</evidence>
<dbReference type="PANTHER" id="PTHR48081:SF33">
    <property type="entry name" value="KYNURENINE FORMAMIDASE"/>
    <property type="match status" value="1"/>
</dbReference>
<keyword evidence="2" id="KW-0732">Signal</keyword>
<dbReference type="PROSITE" id="PS51257">
    <property type="entry name" value="PROKAR_LIPOPROTEIN"/>
    <property type="match status" value="1"/>
</dbReference>
<sequence>MSRLPIPAVLLLALLSACSGSTLVDAVTPNSGYTLAADLPFASTPTGDPRLRLDLYRPEHPASGAPAIVFFYGGNWEAGEKEQYRFVAQALAARGYTVAVPNYRLYPGVRYPAFLEDSAAAVAWVRRHGAEHGAPPGPVAVMGHSAGAYNALMLAVDGRWLGAQGLDPATDLRAAVGLAGPYDFLPLDSDMLKDLFGPEERRPDTQPINHVTPRTPPLFLATGTDDTTVYPRNTRRLTERVRQAGGTVEEVEYEGLGHIRIIAAFASPLRWLAPVVDDVDRFLRALPPLGR</sequence>
<reference evidence="4 5" key="1">
    <citation type="submission" date="2018-12" db="EMBL/GenBank/DDBJ databases">
        <authorList>
            <person name="Yang Y."/>
        </authorList>
    </citation>
    <scope>NUCLEOTIDE SEQUENCE [LARGE SCALE GENOMIC DNA]</scope>
    <source>
        <strain evidence="4 5">GSF71</strain>
    </source>
</reference>
<dbReference type="InterPro" id="IPR049492">
    <property type="entry name" value="BD-FAE-like_dom"/>
</dbReference>
<keyword evidence="5" id="KW-1185">Reference proteome</keyword>
<comment type="caution">
    <text evidence="4">The sequence shown here is derived from an EMBL/GenBank/DDBJ whole genome shotgun (WGS) entry which is preliminary data.</text>
</comment>